<dbReference type="AlphaFoldDB" id="A0A1G9YLR2"/>
<evidence type="ECO:0000313" key="5">
    <source>
        <dbReference type="EMBL" id="SDN10159.1"/>
    </source>
</evidence>
<dbReference type="CDD" id="cd00190">
    <property type="entry name" value="Tryp_SPc"/>
    <property type="match status" value="1"/>
</dbReference>
<accession>A0A1G9YLR2</accession>
<keyword evidence="3" id="KW-0732">Signal</keyword>
<dbReference type="InterPro" id="IPR043504">
    <property type="entry name" value="Peptidase_S1_PA_chymotrypsin"/>
</dbReference>
<evidence type="ECO:0000259" key="4">
    <source>
        <dbReference type="PROSITE" id="PS50240"/>
    </source>
</evidence>
<evidence type="ECO:0000313" key="6">
    <source>
        <dbReference type="Proteomes" id="UP000183376"/>
    </source>
</evidence>
<evidence type="ECO:0000256" key="2">
    <source>
        <dbReference type="ARBA" id="ARBA00023157"/>
    </source>
</evidence>
<proteinExistence type="inferred from homology"/>
<feature type="signal peptide" evidence="3">
    <location>
        <begin position="1"/>
        <end position="27"/>
    </location>
</feature>
<dbReference type="SUPFAM" id="SSF50494">
    <property type="entry name" value="Trypsin-like serine proteases"/>
    <property type="match status" value="1"/>
</dbReference>
<dbReference type="EMBL" id="LT629701">
    <property type="protein sequence ID" value="SDN10159.1"/>
    <property type="molecule type" value="Genomic_DNA"/>
</dbReference>
<dbReference type="GO" id="GO:0006508">
    <property type="term" value="P:proteolysis"/>
    <property type="evidence" value="ECO:0007669"/>
    <property type="project" value="InterPro"/>
</dbReference>
<sequence>MRTRSLIVGLLAATATAVGGFSLPGVAAASPDGDVSTMIVGGGNATETYSFMVSLQNTSGGHFCGGSLIKANWVVTAKHCVQGKSPASVRARIGTTNRTSGGQVLGASRIVLHPGVDLAVVQLAGSSTHAPVSIADSSGAVGTRTRIMGWGQTVASGPGSAPITLKELNTSIRADGDCRGINGPAEICTDNTGGDQGACYGDSGGPQVKGSAGNWTLIGATSRSGNGSSICATGPSIYVDVSAHRSWISSNTGGL</sequence>
<feature type="domain" description="Peptidase S1" evidence="4">
    <location>
        <begin position="39"/>
        <end position="253"/>
    </location>
</feature>
<dbReference type="OrthoDB" id="3657335at2"/>
<dbReference type="PANTHER" id="PTHR24276:SF98">
    <property type="entry name" value="FI18310P1-RELATED"/>
    <property type="match status" value="1"/>
</dbReference>
<dbReference type="PROSITE" id="PS50240">
    <property type="entry name" value="TRYPSIN_DOM"/>
    <property type="match status" value="1"/>
</dbReference>
<name>A0A1G9YLR2_ALLAB</name>
<evidence type="ECO:0000256" key="1">
    <source>
        <dbReference type="ARBA" id="ARBA00007664"/>
    </source>
</evidence>
<dbReference type="eggNOG" id="COG5640">
    <property type="taxonomic scope" value="Bacteria"/>
</dbReference>
<dbReference type="InterPro" id="IPR009003">
    <property type="entry name" value="Peptidase_S1_PA"/>
</dbReference>
<dbReference type="InterPro" id="IPR050430">
    <property type="entry name" value="Peptidase_S1"/>
</dbReference>
<comment type="similarity">
    <text evidence="1">Belongs to the peptidase S1 family.</text>
</comment>
<gene>
    <name evidence="5" type="ORF">SAMN04489726_4920</name>
</gene>
<organism evidence="5 6">
    <name type="scientific">Allokutzneria albata</name>
    <name type="common">Kibdelosporangium albatum</name>
    <dbReference type="NCBI Taxonomy" id="211114"/>
    <lineage>
        <taxon>Bacteria</taxon>
        <taxon>Bacillati</taxon>
        <taxon>Actinomycetota</taxon>
        <taxon>Actinomycetes</taxon>
        <taxon>Pseudonocardiales</taxon>
        <taxon>Pseudonocardiaceae</taxon>
        <taxon>Allokutzneria</taxon>
    </lineage>
</organism>
<protein>
    <submittedName>
        <fullName evidence="5">Trypsin</fullName>
    </submittedName>
</protein>
<dbReference type="InterPro" id="IPR001254">
    <property type="entry name" value="Trypsin_dom"/>
</dbReference>
<dbReference type="RefSeq" id="WP_030427614.1">
    <property type="nucleotide sequence ID" value="NZ_JOEF01000002.1"/>
</dbReference>
<evidence type="ECO:0000256" key="3">
    <source>
        <dbReference type="SAM" id="SignalP"/>
    </source>
</evidence>
<keyword evidence="2" id="KW-1015">Disulfide bond</keyword>
<dbReference type="Pfam" id="PF00089">
    <property type="entry name" value="Trypsin"/>
    <property type="match status" value="1"/>
</dbReference>
<feature type="chain" id="PRO_5038346376" evidence="3">
    <location>
        <begin position="28"/>
        <end position="255"/>
    </location>
</feature>
<keyword evidence="6" id="KW-1185">Reference proteome</keyword>
<dbReference type="Gene3D" id="2.40.10.10">
    <property type="entry name" value="Trypsin-like serine proteases"/>
    <property type="match status" value="1"/>
</dbReference>
<dbReference type="PRINTS" id="PR00722">
    <property type="entry name" value="CHYMOTRYPSIN"/>
</dbReference>
<dbReference type="PANTHER" id="PTHR24276">
    <property type="entry name" value="POLYSERASE-RELATED"/>
    <property type="match status" value="1"/>
</dbReference>
<dbReference type="SMART" id="SM00020">
    <property type="entry name" value="Tryp_SPc"/>
    <property type="match status" value="1"/>
</dbReference>
<dbReference type="STRING" id="211114.SAMN04489726_4920"/>
<dbReference type="GO" id="GO:0004252">
    <property type="term" value="F:serine-type endopeptidase activity"/>
    <property type="evidence" value="ECO:0007669"/>
    <property type="project" value="InterPro"/>
</dbReference>
<dbReference type="InterPro" id="IPR001314">
    <property type="entry name" value="Peptidase_S1A"/>
</dbReference>
<reference evidence="5 6" key="1">
    <citation type="submission" date="2016-10" db="EMBL/GenBank/DDBJ databases">
        <authorList>
            <person name="de Groot N.N."/>
        </authorList>
    </citation>
    <scope>NUCLEOTIDE SEQUENCE [LARGE SCALE GENOMIC DNA]</scope>
    <source>
        <strain evidence="5 6">DSM 44149</strain>
    </source>
</reference>
<dbReference type="Proteomes" id="UP000183376">
    <property type="component" value="Chromosome I"/>
</dbReference>